<evidence type="ECO:0000256" key="2">
    <source>
        <dbReference type="ARBA" id="ARBA00011023"/>
    </source>
</evidence>
<reference evidence="12 13" key="1">
    <citation type="submission" date="2024-06" db="EMBL/GenBank/DDBJ databases">
        <authorList>
            <person name="Kraege A."/>
            <person name="Thomma B."/>
        </authorList>
    </citation>
    <scope>NUCLEOTIDE SEQUENCE [LARGE SCALE GENOMIC DNA]</scope>
</reference>
<protein>
    <recommendedName>
        <fullName evidence="3 9">Conserved oligomeric Golgi complex subunit 6</fullName>
        <shortName evidence="9">COG complex subunit 6</shortName>
    </recommendedName>
    <alternativeName>
        <fullName evidence="8 9">Component of oligomeric Golgi complex 6</fullName>
    </alternativeName>
</protein>
<comment type="caution">
    <text evidence="12">The sequence shown here is derived from an EMBL/GenBank/DDBJ whole genome shotgun (WGS) entry which is preliminary data.</text>
</comment>
<gene>
    <name evidence="12" type="primary">g7154</name>
    <name evidence="12" type="ORF">VP750_LOCUS6122</name>
</gene>
<organism evidence="12 13">
    <name type="scientific">Coccomyxa viridis</name>
    <dbReference type="NCBI Taxonomy" id="1274662"/>
    <lineage>
        <taxon>Eukaryota</taxon>
        <taxon>Viridiplantae</taxon>
        <taxon>Chlorophyta</taxon>
        <taxon>core chlorophytes</taxon>
        <taxon>Trebouxiophyceae</taxon>
        <taxon>Trebouxiophyceae incertae sedis</taxon>
        <taxon>Coccomyxaceae</taxon>
        <taxon>Coccomyxa</taxon>
    </lineage>
</organism>
<keyword evidence="6 9" id="KW-0333">Golgi apparatus</keyword>
<comment type="subcellular location">
    <subcellularLocation>
        <location evidence="1 9">Golgi apparatus membrane</location>
        <topology evidence="1 9">Peripheral membrane protein</topology>
    </subcellularLocation>
</comment>
<comment type="subunit">
    <text evidence="9">Component of the conserved oligomeric Golgi complex.</text>
</comment>
<evidence type="ECO:0000256" key="9">
    <source>
        <dbReference type="RuleBase" id="RU365075"/>
    </source>
</evidence>
<comment type="function">
    <text evidence="9">Required for normal Golgi function.</text>
</comment>
<feature type="domain" description="Conserved Oligomeric Golgi complex subunit 6 C-terminal" evidence="11">
    <location>
        <begin position="178"/>
        <end position="668"/>
    </location>
</feature>
<dbReference type="EMBL" id="CAXHTA020000010">
    <property type="protein sequence ID" value="CAL5224463.1"/>
    <property type="molecule type" value="Genomic_DNA"/>
</dbReference>
<keyword evidence="4 9" id="KW-0813">Transport</keyword>
<keyword evidence="7 9" id="KW-0472">Membrane</keyword>
<sequence>MTSSASVLAPGLARKVSKILATRTELPEVVGALSTLSTFYEENTPQAQRRLRTTIEQHSLSINEQFLAAAEDIIKALDAVQLDLDSLAGDCTHINGALAGAKAASADMAADTEHVSRQLAASQLRSRLAEQFLQQYQLSPEEVAALQGAQIGEPFFRALERVCSIHANCRSLLRTQHQRAGLELMDLMSSYQETAYEHLCRWVQGECRRLGDTDAPEVEPMLQWAASALRERPVLFKFCAAEVAGARHNALFQRFIAALTRGGAGGMPRPIEMHAHDPRRFISDMLAWVHQALASERELLVALFGDDAVEGAAGHVEEAMSPRSRPPDMPSTSALLDQVFESICRPLKVRIEGMLMAQPPLLLCFQISQLLAFYQRTVSSMLGSRCQLADTLAATCKLARRVFAEQLKARGDKLLRYPPKPQPDLSPPPQVGESLAQLLGITKAFEESYNEAGTGRSSEAEFAPVLAAAIDPLVKMCERSADSLQPDAPSRVDESSKLSPSSRLIYIINCLAPMHEALAGRACAAGKARELAQAMEAHTARLVGGECGQLLSRCGMAEVVERVRLYSSGGKLSEGAVMAADASLPLERISGAMHAMFNMLSRPDTLPELSPLQAPRLRADAVARIAQSLAEAYETVYSAVADPASGYTQQQGASAALEHSPENVRIILGVLA</sequence>
<dbReference type="PANTHER" id="PTHR21506:SF0">
    <property type="entry name" value="CONSERVED OLIGOMERIC GOLGI COMPLEX SUBUNIT 6"/>
    <property type="match status" value="1"/>
</dbReference>
<comment type="similarity">
    <text evidence="2 9">Belongs to the COG6 family.</text>
</comment>
<evidence type="ECO:0000256" key="8">
    <source>
        <dbReference type="ARBA" id="ARBA00031348"/>
    </source>
</evidence>
<feature type="domain" description="Conserved oligomeric complex COG6 N-terminal" evidence="10">
    <location>
        <begin position="36"/>
        <end position="148"/>
    </location>
</feature>
<name>A0ABP1FX55_9CHLO</name>
<accession>A0ABP1FX55</accession>
<keyword evidence="5 9" id="KW-0653">Protein transport</keyword>
<evidence type="ECO:0000259" key="11">
    <source>
        <dbReference type="Pfam" id="PF20653"/>
    </source>
</evidence>
<dbReference type="Pfam" id="PF06419">
    <property type="entry name" value="COG6_N"/>
    <property type="match status" value="1"/>
</dbReference>
<dbReference type="PANTHER" id="PTHR21506">
    <property type="entry name" value="COMPONENT OF OLIGOMERIC GOLGI COMPLEX 6"/>
    <property type="match status" value="1"/>
</dbReference>
<evidence type="ECO:0000256" key="1">
    <source>
        <dbReference type="ARBA" id="ARBA00004395"/>
    </source>
</evidence>
<evidence type="ECO:0000256" key="6">
    <source>
        <dbReference type="ARBA" id="ARBA00023034"/>
    </source>
</evidence>
<dbReference type="Pfam" id="PF20653">
    <property type="entry name" value="COG6_C"/>
    <property type="match status" value="1"/>
</dbReference>
<evidence type="ECO:0000256" key="3">
    <source>
        <dbReference type="ARBA" id="ARBA00020973"/>
    </source>
</evidence>
<dbReference type="InterPro" id="IPR048368">
    <property type="entry name" value="COG6_N"/>
</dbReference>
<proteinExistence type="inferred from homology"/>
<evidence type="ECO:0000313" key="12">
    <source>
        <dbReference type="EMBL" id="CAL5224463.1"/>
    </source>
</evidence>
<evidence type="ECO:0000256" key="5">
    <source>
        <dbReference type="ARBA" id="ARBA00022927"/>
    </source>
</evidence>
<dbReference type="InterPro" id="IPR048369">
    <property type="entry name" value="COG6_C"/>
</dbReference>
<evidence type="ECO:0000256" key="4">
    <source>
        <dbReference type="ARBA" id="ARBA00022448"/>
    </source>
</evidence>
<evidence type="ECO:0000256" key="7">
    <source>
        <dbReference type="ARBA" id="ARBA00023136"/>
    </source>
</evidence>
<dbReference type="SMART" id="SM01087">
    <property type="entry name" value="COG6"/>
    <property type="match status" value="1"/>
</dbReference>
<keyword evidence="13" id="KW-1185">Reference proteome</keyword>
<evidence type="ECO:0000259" key="10">
    <source>
        <dbReference type="Pfam" id="PF06419"/>
    </source>
</evidence>
<dbReference type="InterPro" id="IPR010490">
    <property type="entry name" value="COG6"/>
</dbReference>
<dbReference type="Proteomes" id="UP001497392">
    <property type="component" value="Unassembled WGS sequence"/>
</dbReference>
<evidence type="ECO:0000313" key="13">
    <source>
        <dbReference type="Proteomes" id="UP001497392"/>
    </source>
</evidence>